<dbReference type="AlphaFoldDB" id="A0A0C9SEQ2"/>
<feature type="signal peptide" evidence="1">
    <location>
        <begin position="1"/>
        <end position="22"/>
    </location>
</feature>
<proteinExistence type="evidence at transcript level"/>
<keyword evidence="1" id="KW-0732">Signal</keyword>
<feature type="chain" id="PRO_5002203095" evidence="1">
    <location>
        <begin position="23"/>
        <end position="105"/>
    </location>
</feature>
<name>A0A0C9SEQ2_AMBAM</name>
<sequence>MAYVKQLLLLVLADWCTMSVRSSLTIHFFGCHLDHFLVQLQLPLFISRQASEKEQSSMFCVTVTVIYMVAPIVRDNSFVLRDIARPSSMLHESDVMNPGVITVGH</sequence>
<organism evidence="2">
    <name type="scientific">Amblyomma americanum</name>
    <name type="common">Lone star tick</name>
    <dbReference type="NCBI Taxonomy" id="6943"/>
    <lineage>
        <taxon>Eukaryota</taxon>
        <taxon>Metazoa</taxon>
        <taxon>Ecdysozoa</taxon>
        <taxon>Arthropoda</taxon>
        <taxon>Chelicerata</taxon>
        <taxon>Arachnida</taxon>
        <taxon>Acari</taxon>
        <taxon>Parasitiformes</taxon>
        <taxon>Ixodida</taxon>
        <taxon>Ixodoidea</taxon>
        <taxon>Ixodidae</taxon>
        <taxon>Amblyomminae</taxon>
        <taxon>Amblyomma</taxon>
    </lineage>
</organism>
<evidence type="ECO:0000313" key="2">
    <source>
        <dbReference type="EMBL" id="JAG91723.1"/>
    </source>
</evidence>
<dbReference type="EMBL" id="GBZX01001017">
    <property type="protein sequence ID" value="JAG91723.1"/>
    <property type="molecule type" value="mRNA"/>
</dbReference>
<reference evidence="2" key="1">
    <citation type="journal article" date="2015" name="PLoS ONE">
        <title>An Insight into the Sialome of the Lone Star Tick, Amblyomma americanum, with a Glimpse on Its Time Dependent Gene Expression.</title>
        <authorList>
            <person name="Karim S."/>
            <person name="Ribeiro J.M."/>
        </authorList>
    </citation>
    <scope>NUCLEOTIDE SEQUENCE</scope>
    <source>
        <tissue evidence="2">Salivary gland</tissue>
    </source>
</reference>
<accession>A0A0C9SEQ2</accession>
<evidence type="ECO:0000256" key="1">
    <source>
        <dbReference type="SAM" id="SignalP"/>
    </source>
</evidence>
<protein>
    <submittedName>
        <fullName evidence="2">Putative secreted protein</fullName>
    </submittedName>
</protein>